<feature type="repeat" description="TPR" evidence="5">
    <location>
        <begin position="23"/>
        <end position="56"/>
    </location>
</feature>
<evidence type="ECO:0000256" key="4">
    <source>
        <dbReference type="ARBA" id="ARBA00023180"/>
    </source>
</evidence>
<dbReference type="InterPro" id="IPR000863">
    <property type="entry name" value="Sulfotransferase_dom"/>
</dbReference>
<evidence type="ECO:0000256" key="3">
    <source>
        <dbReference type="ARBA" id="ARBA00022803"/>
    </source>
</evidence>
<dbReference type="EMBL" id="CP003608">
    <property type="protein sequence ID" value="AFY85467.1"/>
    <property type="molecule type" value="Genomic_DNA"/>
</dbReference>
<evidence type="ECO:0000256" key="5">
    <source>
        <dbReference type="PROSITE-ProRule" id="PRU00339"/>
    </source>
</evidence>
<feature type="domain" description="Sulfotransferase" evidence="6">
    <location>
        <begin position="245"/>
        <end position="440"/>
    </location>
</feature>
<dbReference type="Gene3D" id="3.40.50.300">
    <property type="entry name" value="P-loop containing nucleotide triphosphate hydrolases"/>
    <property type="match status" value="1"/>
</dbReference>
<feature type="repeat" description="TPR" evidence="5">
    <location>
        <begin position="77"/>
        <end position="110"/>
    </location>
</feature>
<feature type="repeat" description="TPR" evidence="5">
    <location>
        <begin position="111"/>
        <end position="144"/>
    </location>
</feature>
<dbReference type="Pfam" id="PF13414">
    <property type="entry name" value="TPR_11"/>
    <property type="match status" value="1"/>
</dbReference>
<dbReference type="SUPFAM" id="SSF52540">
    <property type="entry name" value="P-loop containing nucleoside triphosphate hydrolases"/>
    <property type="match status" value="1"/>
</dbReference>
<keyword evidence="1" id="KW-0808">Transferase</keyword>
<dbReference type="InterPro" id="IPR011990">
    <property type="entry name" value="TPR-like_helical_dom_sf"/>
</dbReference>
<dbReference type="InParanoid" id="K9TRJ7"/>
<geneLocation type="plasmid" evidence="7 8">
    <name>pOSCIL6304.01</name>
</geneLocation>
<dbReference type="PANTHER" id="PTHR10605:SF56">
    <property type="entry name" value="BIFUNCTIONAL HEPARAN SULFATE N-DEACETYLASE_N-SULFOTRANSFERASE"/>
    <property type="match status" value="1"/>
</dbReference>
<keyword evidence="4" id="KW-0325">Glycoprotein</keyword>
<dbReference type="Proteomes" id="UP000010367">
    <property type="component" value="Plasmid pOSCIL6304.01"/>
</dbReference>
<dbReference type="SMART" id="SM00028">
    <property type="entry name" value="TPR"/>
    <property type="match status" value="4"/>
</dbReference>
<keyword evidence="7" id="KW-0614">Plasmid</keyword>
<gene>
    <name evidence="7" type="ORF">Oscil6304_6006</name>
</gene>
<proteinExistence type="predicted"/>
<protein>
    <submittedName>
        <fullName evidence="7">Tfp pilus assembly protein PilF</fullName>
    </submittedName>
</protein>
<dbReference type="Pfam" id="PF13432">
    <property type="entry name" value="TPR_16"/>
    <property type="match status" value="1"/>
</dbReference>
<dbReference type="OrthoDB" id="9797480at2"/>
<evidence type="ECO:0000259" key="6">
    <source>
        <dbReference type="Pfam" id="PF00685"/>
    </source>
</evidence>
<reference evidence="7 8" key="1">
    <citation type="submission" date="2012-06" db="EMBL/GenBank/DDBJ databases">
        <title>Finished plasmid 1 of genome of Oscillatoria acuminata PCC 6304.</title>
        <authorList>
            <consortium name="US DOE Joint Genome Institute"/>
            <person name="Gugger M."/>
            <person name="Coursin T."/>
            <person name="Rippka R."/>
            <person name="Tandeau De Marsac N."/>
            <person name="Huntemann M."/>
            <person name="Wei C.-L."/>
            <person name="Han J."/>
            <person name="Detter J.C."/>
            <person name="Han C."/>
            <person name="Tapia R."/>
            <person name="Davenport K."/>
            <person name="Daligault H."/>
            <person name="Erkkila T."/>
            <person name="Gu W."/>
            <person name="Munk A.C.C."/>
            <person name="Teshima H."/>
            <person name="Xu Y."/>
            <person name="Chain P."/>
            <person name="Chen A."/>
            <person name="Krypides N."/>
            <person name="Mavromatis K."/>
            <person name="Markowitz V."/>
            <person name="Szeto E."/>
            <person name="Ivanova N."/>
            <person name="Mikhailova N."/>
            <person name="Ovchinnikova G."/>
            <person name="Pagani I."/>
            <person name="Pati A."/>
            <person name="Goodwin L."/>
            <person name="Peters L."/>
            <person name="Pitluck S."/>
            <person name="Woyke T."/>
            <person name="Kerfeld C."/>
        </authorList>
    </citation>
    <scope>NUCLEOTIDE SEQUENCE [LARGE SCALE GENOMIC DNA]</scope>
    <source>
        <strain evidence="7 8">PCC 6304</strain>
        <plasmid evidence="8">Plasmid pOSCIL6304.01</plasmid>
    </source>
</reference>
<dbReference type="KEGG" id="oac:Oscil6304_6006"/>
<dbReference type="InterPro" id="IPR013105">
    <property type="entry name" value="TPR_2"/>
</dbReference>
<dbReference type="Pfam" id="PF00685">
    <property type="entry name" value="Sulfotransfer_1"/>
    <property type="match status" value="1"/>
</dbReference>
<sequence>MSDFLARKINHYKKALLIKPDNAEVYSQLAEYYYNRGQFQESATACETALKIEPNLVSASKTLALVLQEQGQVDAAFELYNSLGDRLVKEEKLEVAIIAYQSAIELKPDAYPTYYSLGEVLQQQSNFEESVFCYIKALGFEPLLNTAYYKLNSILNLIFFEDPDLFQEKNIKSSILESVVYCYRQAIQAQPEFSLAYVSLGNALTIEGKLEEAISYYQTASYKQLTQSHPEFVKSYWDIKSPSQPNFLIIGVMKGGTTSLYSYLVHHPQILPAIEKEILFFGSKKFKLDMNWYLAHFPPIPDQSQFFTGEATPWYYLINEVEKVADFFPKLKLILILRNPIDRAFSHYQMILKGGRDNRGFSKAVTSEIQHLQNLSCLDELDSNFWRKEKGYLLQSLYVYFIEKWMAVFPREQFLILKSEDFYGNPAATLTQVFEFLGVPDYPLPEYRNYNPGSYNPISEDLRQRLADFFRPHNQKLEEYLGMTFNWD</sequence>
<dbReference type="InterPro" id="IPR037359">
    <property type="entry name" value="NST/OST"/>
</dbReference>
<evidence type="ECO:0000256" key="2">
    <source>
        <dbReference type="ARBA" id="ARBA00022737"/>
    </source>
</evidence>
<dbReference type="eggNOG" id="COG0457">
    <property type="taxonomic scope" value="Bacteria"/>
</dbReference>
<dbReference type="GO" id="GO:0008146">
    <property type="term" value="F:sulfotransferase activity"/>
    <property type="evidence" value="ECO:0007669"/>
    <property type="project" value="InterPro"/>
</dbReference>
<evidence type="ECO:0000256" key="1">
    <source>
        <dbReference type="ARBA" id="ARBA00022679"/>
    </source>
</evidence>
<dbReference type="PATRIC" id="fig|56110.3.peg.7386"/>
<dbReference type="HOGENOM" id="CLU_017703_7_1_3"/>
<keyword evidence="2" id="KW-0677">Repeat</keyword>
<dbReference type="PANTHER" id="PTHR10605">
    <property type="entry name" value="HEPARAN SULFATE SULFOTRANSFERASE"/>
    <property type="match status" value="1"/>
</dbReference>
<name>K9TRJ7_9CYAN</name>
<dbReference type="RefSeq" id="WP_015163246.1">
    <property type="nucleotide sequence ID" value="NC_019700.1"/>
</dbReference>
<dbReference type="InterPro" id="IPR027417">
    <property type="entry name" value="P-loop_NTPase"/>
</dbReference>
<dbReference type="InterPro" id="IPR019734">
    <property type="entry name" value="TPR_rpt"/>
</dbReference>
<dbReference type="AlphaFoldDB" id="K9TRJ7"/>
<keyword evidence="8" id="KW-1185">Reference proteome</keyword>
<organism evidence="7 8">
    <name type="scientific">Oscillatoria acuminata PCC 6304</name>
    <dbReference type="NCBI Taxonomy" id="56110"/>
    <lineage>
        <taxon>Bacteria</taxon>
        <taxon>Bacillati</taxon>
        <taxon>Cyanobacteriota</taxon>
        <taxon>Cyanophyceae</taxon>
        <taxon>Oscillatoriophycideae</taxon>
        <taxon>Oscillatoriales</taxon>
        <taxon>Oscillatoriaceae</taxon>
        <taxon>Oscillatoria</taxon>
    </lineage>
</organism>
<accession>K9TRJ7</accession>
<evidence type="ECO:0000313" key="7">
    <source>
        <dbReference type="EMBL" id="AFY85467.1"/>
    </source>
</evidence>
<dbReference type="Pfam" id="PF07719">
    <property type="entry name" value="TPR_2"/>
    <property type="match status" value="1"/>
</dbReference>
<keyword evidence="3 5" id="KW-0802">TPR repeat</keyword>
<dbReference type="PROSITE" id="PS50005">
    <property type="entry name" value="TPR"/>
    <property type="match status" value="3"/>
</dbReference>
<dbReference type="Gene3D" id="1.25.40.10">
    <property type="entry name" value="Tetratricopeptide repeat domain"/>
    <property type="match status" value="3"/>
</dbReference>
<dbReference type="SUPFAM" id="SSF48452">
    <property type="entry name" value="TPR-like"/>
    <property type="match status" value="1"/>
</dbReference>
<evidence type="ECO:0000313" key="8">
    <source>
        <dbReference type="Proteomes" id="UP000010367"/>
    </source>
</evidence>